<evidence type="ECO:0000313" key="4">
    <source>
        <dbReference type="EMBL" id="MFC5368417.1"/>
    </source>
</evidence>
<feature type="domain" description="DUF7347" evidence="2">
    <location>
        <begin position="20"/>
        <end position="96"/>
    </location>
</feature>
<accession>A0ABD5RED4</accession>
<comment type="caution">
    <text evidence="4">The sequence shown here is derived from an EMBL/GenBank/DDBJ whole genome shotgun (WGS) entry which is preliminary data.</text>
</comment>
<protein>
    <submittedName>
        <fullName evidence="4">ArsR family transcriptional regulator</fullName>
    </submittedName>
</protein>
<gene>
    <name evidence="4" type="ORF">ACFPJ5_15920</name>
</gene>
<evidence type="ECO:0000313" key="5">
    <source>
        <dbReference type="Proteomes" id="UP001596201"/>
    </source>
</evidence>
<feature type="region of interest" description="Disordered" evidence="1">
    <location>
        <begin position="301"/>
        <end position="328"/>
    </location>
</feature>
<dbReference type="Pfam" id="PF24042">
    <property type="entry name" value="DUF7351"/>
    <property type="match status" value="1"/>
</dbReference>
<evidence type="ECO:0000259" key="2">
    <source>
        <dbReference type="Pfam" id="PF24038"/>
    </source>
</evidence>
<dbReference type="Proteomes" id="UP001596201">
    <property type="component" value="Unassembled WGS sequence"/>
</dbReference>
<sequence length="328" mass="35564">MRTHSDDVGTAGLAVEALAPEDAFALLGNEIRMGVLEALWRALPDRVSFSDLRETVGVRDSGQFNYHLGRLTDRFVHRNEDGYTLRPAGTLVMGAVVSGSYTHTGRADPIRLPDPCYLCGGPLVLTYEDERATIACEDCAELVTGATVPPGVLADYDTDDLPGVVAAFVRTLVRHAQAGFCPTCHGRMEGRLQLVDATDTHSADADTADPTVRVSYDCARCPERVQASVATAIMETTPVVAFHDDHGIDVTREPTWRLDWLHDDALDVVSTDPLCVHRTITLGDDRLTVVVDADLAVEPIPTDDPVLVDADRDAVPQELRGSRPDEPV</sequence>
<dbReference type="InterPro" id="IPR055775">
    <property type="entry name" value="DUF7351"/>
</dbReference>
<evidence type="ECO:0000256" key="1">
    <source>
        <dbReference type="SAM" id="MobiDB-lite"/>
    </source>
</evidence>
<keyword evidence="5" id="KW-1185">Reference proteome</keyword>
<dbReference type="InterPro" id="IPR055771">
    <property type="entry name" value="DUF7347"/>
</dbReference>
<organism evidence="4 5">
    <name type="scientific">Salinirubrum litoreum</name>
    <dbReference type="NCBI Taxonomy" id="1126234"/>
    <lineage>
        <taxon>Archaea</taxon>
        <taxon>Methanobacteriati</taxon>
        <taxon>Methanobacteriota</taxon>
        <taxon>Stenosarchaea group</taxon>
        <taxon>Halobacteria</taxon>
        <taxon>Halobacteriales</taxon>
        <taxon>Haloferacaceae</taxon>
        <taxon>Salinirubrum</taxon>
    </lineage>
</organism>
<dbReference type="EMBL" id="JBHSKX010000002">
    <property type="protein sequence ID" value="MFC5368417.1"/>
    <property type="molecule type" value="Genomic_DNA"/>
</dbReference>
<dbReference type="InterPro" id="IPR036388">
    <property type="entry name" value="WH-like_DNA-bd_sf"/>
</dbReference>
<dbReference type="AlphaFoldDB" id="A0ABD5RED4"/>
<name>A0ABD5RED4_9EURY</name>
<reference evidence="4 5" key="1">
    <citation type="journal article" date="2019" name="Int. J. Syst. Evol. Microbiol.">
        <title>The Global Catalogue of Microorganisms (GCM) 10K type strain sequencing project: providing services to taxonomists for standard genome sequencing and annotation.</title>
        <authorList>
            <consortium name="The Broad Institute Genomics Platform"/>
            <consortium name="The Broad Institute Genome Sequencing Center for Infectious Disease"/>
            <person name="Wu L."/>
            <person name="Ma J."/>
        </authorList>
    </citation>
    <scope>NUCLEOTIDE SEQUENCE [LARGE SCALE GENOMIC DNA]</scope>
    <source>
        <strain evidence="4 5">CGMCC 1.12237</strain>
    </source>
</reference>
<feature type="compositionally biased region" description="Basic and acidic residues" evidence="1">
    <location>
        <begin position="309"/>
        <end position="328"/>
    </location>
</feature>
<dbReference type="Pfam" id="PF24038">
    <property type="entry name" value="DUF7347"/>
    <property type="match status" value="1"/>
</dbReference>
<dbReference type="Gene3D" id="1.10.10.10">
    <property type="entry name" value="Winged helix-like DNA-binding domain superfamily/Winged helix DNA-binding domain"/>
    <property type="match status" value="1"/>
</dbReference>
<evidence type="ECO:0000259" key="3">
    <source>
        <dbReference type="Pfam" id="PF24042"/>
    </source>
</evidence>
<feature type="domain" description="DUF7351" evidence="3">
    <location>
        <begin position="114"/>
        <end position="297"/>
    </location>
</feature>
<proteinExistence type="predicted"/>
<dbReference type="RefSeq" id="WP_227230693.1">
    <property type="nucleotide sequence ID" value="NZ_JAJCVJ010000002.1"/>
</dbReference>